<dbReference type="Pfam" id="PF05135">
    <property type="entry name" value="Phage_connect_1"/>
    <property type="match status" value="1"/>
</dbReference>
<dbReference type="CDD" id="cd08054">
    <property type="entry name" value="gp6"/>
    <property type="match status" value="1"/>
</dbReference>
<dbReference type="EMBL" id="CP021366">
    <property type="protein sequence ID" value="ART58652.1"/>
    <property type="molecule type" value="Genomic_DNA"/>
</dbReference>
<dbReference type="Proteomes" id="UP000194440">
    <property type="component" value="Chromosome"/>
</dbReference>
<name>A0A240UC72_9BURK</name>
<organism evidence="1 2">
    <name type="scientific">Acidovorax carolinensis</name>
    <dbReference type="NCBI Taxonomy" id="553814"/>
    <lineage>
        <taxon>Bacteria</taxon>
        <taxon>Pseudomonadati</taxon>
        <taxon>Pseudomonadota</taxon>
        <taxon>Betaproteobacteria</taxon>
        <taxon>Burkholderiales</taxon>
        <taxon>Comamonadaceae</taxon>
        <taxon>Acidovorax</taxon>
    </lineage>
</organism>
<evidence type="ECO:0000313" key="1">
    <source>
        <dbReference type="EMBL" id="ART58652.1"/>
    </source>
</evidence>
<dbReference type="KEGG" id="acip:CBP36_07090"/>
<dbReference type="InterPro" id="IPR021146">
    <property type="entry name" value="Phage_gp6-like_head-tail"/>
</dbReference>
<keyword evidence="2" id="KW-1185">Reference proteome</keyword>
<dbReference type="AlphaFoldDB" id="A0A240UC72"/>
<evidence type="ECO:0000313" key="2">
    <source>
        <dbReference type="Proteomes" id="UP000194440"/>
    </source>
</evidence>
<proteinExistence type="predicted"/>
<gene>
    <name evidence="1" type="ORF">CBP36_07090</name>
</gene>
<sequence>MLTLAETKLHLRVDHDDEDVLIDALMATATAACADYLNMPAEDLVVAVPAPIKSAALLLAGNLYANRESMGERPFHKNPAFEALLNPYRVHA</sequence>
<reference evidence="1" key="1">
    <citation type="submission" date="2017-05" db="EMBL/GenBank/DDBJ databases">
        <title>Polyphasic characterization of four soil-derived phenanthrene-degrading Acidovorax strains and proposal of Acidovorax phenanthrenivorans sp. nov.</title>
        <authorList>
            <person name="Singleton D."/>
            <person name="Lee J."/>
            <person name="Dickey A.N."/>
            <person name="Stroud A."/>
            <person name="Scholl E.H."/>
            <person name="Wright F.A."/>
            <person name="Aitken M.D."/>
        </authorList>
    </citation>
    <scope>NUCLEOTIDE SEQUENCE</scope>
    <source>
        <strain evidence="1">P4</strain>
    </source>
</reference>
<accession>A0A240UC72</accession>
<dbReference type="KEGG" id="acis:CBP35_11850"/>
<dbReference type="Gene3D" id="1.10.3230.30">
    <property type="entry name" value="Phage gp6-like head-tail connector protein"/>
    <property type="match status" value="1"/>
</dbReference>
<dbReference type="NCBIfam" id="TIGR01560">
    <property type="entry name" value="put_DNA_pack"/>
    <property type="match status" value="1"/>
</dbReference>
<dbReference type="InterPro" id="IPR006450">
    <property type="entry name" value="Phage_HK97_gp6-like"/>
</dbReference>
<protein>
    <submittedName>
        <fullName evidence="1">DNA packaging protein</fullName>
    </submittedName>
</protein>
<dbReference type="RefSeq" id="WP_086926999.1">
    <property type="nucleotide sequence ID" value="NZ_CP021362.1"/>
</dbReference>